<sequence length="118" mass="13861">MIPKKMWQALQPLIKDTQDKEINKLKIDEEIITNVEEIPNSLNVFYINSIEEVISKIDTTNCSIDNRDEVKQSVESNVEKSKTEKVNKIEHKLTAAEQKREQELQRKLEKIKENVRIL</sequence>
<proteinExistence type="predicted"/>
<keyword evidence="1" id="KW-0175">Coiled coil</keyword>
<dbReference type="AlphaFoldDB" id="A0AAV8WMF8"/>
<reference evidence="2" key="1">
    <citation type="journal article" date="2023" name="Insect Mol. Biol.">
        <title>Genome sequencing provides insights into the evolution of gene families encoding plant cell wall-degrading enzymes in longhorned beetles.</title>
        <authorList>
            <person name="Shin N.R."/>
            <person name="Okamura Y."/>
            <person name="Kirsch R."/>
            <person name="Pauchet Y."/>
        </authorList>
    </citation>
    <scope>NUCLEOTIDE SEQUENCE</scope>
    <source>
        <strain evidence="2">RBIC_L_NR</strain>
    </source>
</reference>
<feature type="coiled-coil region" evidence="1">
    <location>
        <begin position="79"/>
        <end position="114"/>
    </location>
</feature>
<dbReference type="Proteomes" id="UP001162156">
    <property type="component" value="Unassembled WGS sequence"/>
</dbReference>
<keyword evidence="3" id="KW-1185">Reference proteome</keyword>
<comment type="caution">
    <text evidence="2">The sequence shown here is derived from an EMBL/GenBank/DDBJ whole genome shotgun (WGS) entry which is preliminary data.</text>
</comment>
<accession>A0AAV8WMF8</accession>
<dbReference type="EMBL" id="JANEYF010005564">
    <property type="protein sequence ID" value="KAJ8927676.1"/>
    <property type="molecule type" value="Genomic_DNA"/>
</dbReference>
<evidence type="ECO:0000256" key="1">
    <source>
        <dbReference type="SAM" id="Coils"/>
    </source>
</evidence>
<evidence type="ECO:0000313" key="3">
    <source>
        <dbReference type="Proteomes" id="UP001162156"/>
    </source>
</evidence>
<evidence type="ECO:0000313" key="2">
    <source>
        <dbReference type="EMBL" id="KAJ8927676.1"/>
    </source>
</evidence>
<name>A0AAV8WMF8_9CUCU</name>
<gene>
    <name evidence="2" type="ORF">NQ314_019833</name>
</gene>
<organism evidence="2 3">
    <name type="scientific">Rhamnusium bicolor</name>
    <dbReference type="NCBI Taxonomy" id="1586634"/>
    <lineage>
        <taxon>Eukaryota</taxon>
        <taxon>Metazoa</taxon>
        <taxon>Ecdysozoa</taxon>
        <taxon>Arthropoda</taxon>
        <taxon>Hexapoda</taxon>
        <taxon>Insecta</taxon>
        <taxon>Pterygota</taxon>
        <taxon>Neoptera</taxon>
        <taxon>Endopterygota</taxon>
        <taxon>Coleoptera</taxon>
        <taxon>Polyphaga</taxon>
        <taxon>Cucujiformia</taxon>
        <taxon>Chrysomeloidea</taxon>
        <taxon>Cerambycidae</taxon>
        <taxon>Lepturinae</taxon>
        <taxon>Rhagiini</taxon>
        <taxon>Rhamnusium</taxon>
    </lineage>
</organism>
<protein>
    <submittedName>
        <fullName evidence="2">Uncharacterized protein</fullName>
    </submittedName>
</protein>